<evidence type="ECO:0000313" key="2">
    <source>
        <dbReference type="EMBL" id="KAJ7102450.1"/>
    </source>
</evidence>
<feature type="region of interest" description="Disordered" evidence="1">
    <location>
        <begin position="1"/>
        <end position="24"/>
    </location>
</feature>
<dbReference type="InterPro" id="IPR027417">
    <property type="entry name" value="P-loop_NTPase"/>
</dbReference>
<name>A0AAD6UKU8_9AGAR</name>
<accession>A0AAD6UKU8</accession>
<reference evidence="2" key="1">
    <citation type="submission" date="2023-03" db="EMBL/GenBank/DDBJ databases">
        <title>Massive genome expansion in bonnet fungi (Mycena s.s.) driven by repeated elements and novel gene families across ecological guilds.</title>
        <authorList>
            <consortium name="Lawrence Berkeley National Laboratory"/>
            <person name="Harder C.B."/>
            <person name="Miyauchi S."/>
            <person name="Viragh M."/>
            <person name="Kuo A."/>
            <person name="Thoen E."/>
            <person name="Andreopoulos B."/>
            <person name="Lu D."/>
            <person name="Skrede I."/>
            <person name="Drula E."/>
            <person name="Henrissat B."/>
            <person name="Morin E."/>
            <person name="Kohler A."/>
            <person name="Barry K."/>
            <person name="LaButti K."/>
            <person name="Morin E."/>
            <person name="Salamov A."/>
            <person name="Lipzen A."/>
            <person name="Mereny Z."/>
            <person name="Hegedus B."/>
            <person name="Baldrian P."/>
            <person name="Stursova M."/>
            <person name="Weitz H."/>
            <person name="Taylor A."/>
            <person name="Grigoriev I.V."/>
            <person name="Nagy L.G."/>
            <person name="Martin F."/>
            <person name="Kauserud H."/>
        </authorList>
    </citation>
    <scope>NUCLEOTIDE SEQUENCE</scope>
    <source>
        <strain evidence="2">CBHHK173m</strain>
    </source>
</reference>
<dbReference type="SUPFAM" id="SSF52540">
    <property type="entry name" value="P-loop containing nucleoside triphosphate hydrolases"/>
    <property type="match status" value="1"/>
</dbReference>
<organism evidence="2 3">
    <name type="scientific">Mycena belliarum</name>
    <dbReference type="NCBI Taxonomy" id="1033014"/>
    <lineage>
        <taxon>Eukaryota</taxon>
        <taxon>Fungi</taxon>
        <taxon>Dikarya</taxon>
        <taxon>Basidiomycota</taxon>
        <taxon>Agaricomycotina</taxon>
        <taxon>Agaricomycetes</taxon>
        <taxon>Agaricomycetidae</taxon>
        <taxon>Agaricales</taxon>
        <taxon>Marasmiineae</taxon>
        <taxon>Mycenaceae</taxon>
        <taxon>Mycena</taxon>
    </lineage>
</organism>
<sequence length="597" mass="66781">MSISPGVSDSASPPRKRPRSETLTIDSEDAFPALGRHTTENVLAYLTTLREVSAELERFIDPCICLSLPFPSLLKSSIQSLHTTGQYTLRHMGRSIVSAIISEVQRMDRQIPSSVVLLGTYGAGKSHLLAALASLLFAQGKRVVFLPESPLVAEDLVFWLKLAFALPFADLPETMQRIAQFKTTDEFLEFSRSCRKDVYFLVDGLDQLELKVKDFVIALASSHFLVYTSYVLDATLTVGRATPVRIPSGLSADELAQWRHHSKSQLPISLSYQKVSFIEDSTSGVPALLQSLLDYPGETFGDIATKWRSGRIFQTAANQVTEFHTTTVKTLSPDQRRWHVQLMSACLTETVPEIRPGSHTSLYDPRYFYFDSENRGHCLSGWVRDTMTPLLRMEDPSMFTSDAWYSAVRTGSRNIRDTAITQICLSRIGAGGLPQADAKALRICTFRQDPMFGWMFEEAWKSPSGVTSFLCVPSAEICRFLTAVILRINPNDMTCHLIPLQITTSHVCTELASLFFAVIWHKWEAAIKEEGFKVVNTFVCFDSRTPQSAEICAQSSALREQVKFVSPQYTIRILSVSMLDPKLGRILEGEKYQSPPT</sequence>
<evidence type="ECO:0000256" key="1">
    <source>
        <dbReference type="SAM" id="MobiDB-lite"/>
    </source>
</evidence>
<evidence type="ECO:0000313" key="3">
    <source>
        <dbReference type="Proteomes" id="UP001222325"/>
    </source>
</evidence>
<feature type="compositionally biased region" description="Polar residues" evidence="1">
    <location>
        <begin position="1"/>
        <end position="11"/>
    </location>
</feature>
<dbReference type="Proteomes" id="UP001222325">
    <property type="component" value="Unassembled WGS sequence"/>
</dbReference>
<gene>
    <name evidence="2" type="ORF">B0H15DRAFT_332852</name>
</gene>
<protein>
    <submittedName>
        <fullName evidence="2">Uncharacterized protein</fullName>
    </submittedName>
</protein>
<comment type="caution">
    <text evidence="2">The sequence shown here is derived from an EMBL/GenBank/DDBJ whole genome shotgun (WGS) entry which is preliminary data.</text>
</comment>
<dbReference type="AlphaFoldDB" id="A0AAD6UKU8"/>
<proteinExistence type="predicted"/>
<dbReference type="EMBL" id="JARJCN010000003">
    <property type="protein sequence ID" value="KAJ7102450.1"/>
    <property type="molecule type" value="Genomic_DNA"/>
</dbReference>
<dbReference type="Gene3D" id="3.40.50.300">
    <property type="entry name" value="P-loop containing nucleotide triphosphate hydrolases"/>
    <property type="match status" value="1"/>
</dbReference>
<keyword evidence="3" id="KW-1185">Reference proteome</keyword>